<evidence type="ECO:0000313" key="13">
    <source>
        <dbReference type="EMBL" id="KAJ4938248.1"/>
    </source>
</evidence>
<dbReference type="PROSITE" id="PS50038">
    <property type="entry name" value="FZ"/>
    <property type="match status" value="1"/>
</dbReference>
<dbReference type="SMART" id="SM00063">
    <property type="entry name" value="FRI"/>
    <property type="match status" value="1"/>
</dbReference>
<evidence type="ECO:0000256" key="1">
    <source>
        <dbReference type="ARBA" id="ARBA00004613"/>
    </source>
</evidence>
<evidence type="ECO:0000256" key="7">
    <source>
        <dbReference type="ARBA" id="ARBA00022782"/>
    </source>
</evidence>
<dbReference type="GO" id="GO:0005615">
    <property type="term" value="C:extracellular space"/>
    <property type="evidence" value="ECO:0007669"/>
    <property type="project" value="TreeGrafter"/>
</dbReference>
<evidence type="ECO:0000256" key="3">
    <source>
        <dbReference type="ARBA" id="ARBA00022473"/>
    </source>
</evidence>
<dbReference type="GO" id="GO:0017147">
    <property type="term" value="F:Wnt-protein binding"/>
    <property type="evidence" value="ECO:0007669"/>
    <property type="project" value="TreeGrafter"/>
</dbReference>
<evidence type="ECO:0000313" key="14">
    <source>
        <dbReference type="Proteomes" id="UP001219934"/>
    </source>
</evidence>
<dbReference type="Pfam" id="PF01392">
    <property type="entry name" value="Fz"/>
    <property type="match status" value="1"/>
</dbReference>
<dbReference type="InterPro" id="IPR020067">
    <property type="entry name" value="Frizzled_dom"/>
</dbReference>
<proteinExistence type="inferred from homology"/>
<keyword evidence="4" id="KW-0964">Secreted</keyword>
<dbReference type="PANTHER" id="PTHR11309">
    <property type="entry name" value="FRIZZLED"/>
    <property type="match status" value="1"/>
</dbReference>
<protein>
    <recommendedName>
        <fullName evidence="15">Sizzled</fullName>
    </recommendedName>
</protein>
<dbReference type="Gene3D" id="1.10.2000.10">
    <property type="entry name" value="Frizzled cysteine-rich domain"/>
    <property type="match status" value="1"/>
</dbReference>
<evidence type="ECO:0000256" key="8">
    <source>
        <dbReference type="ARBA" id="ARBA00023157"/>
    </source>
</evidence>
<comment type="similarity">
    <text evidence="2">Belongs to the secreted frizzled-related protein (sFRP) family.</text>
</comment>
<evidence type="ECO:0000256" key="5">
    <source>
        <dbReference type="ARBA" id="ARBA00022687"/>
    </source>
</evidence>
<feature type="signal peptide" evidence="10">
    <location>
        <begin position="1"/>
        <end position="18"/>
    </location>
</feature>
<dbReference type="GO" id="GO:0035567">
    <property type="term" value="P:non-canonical Wnt signaling pathway"/>
    <property type="evidence" value="ECO:0007669"/>
    <property type="project" value="TreeGrafter"/>
</dbReference>
<keyword evidence="3" id="KW-0217">Developmental protein</keyword>
<organism evidence="13 14">
    <name type="scientific">Pogonophryne albipinna</name>
    <dbReference type="NCBI Taxonomy" id="1090488"/>
    <lineage>
        <taxon>Eukaryota</taxon>
        <taxon>Metazoa</taxon>
        <taxon>Chordata</taxon>
        <taxon>Craniata</taxon>
        <taxon>Vertebrata</taxon>
        <taxon>Euteleostomi</taxon>
        <taxon>Actinopterygii</taxon>
        <taxon>Neopterygii</taxon>
        <taxon>Teleostei</taxon>
        <taxon>Neoteleostei</taxon>
        <taxon>Acanthomorphata</taxon>
        <taxon>Eupercaria</taxon>
        <taxon>Perciformes</taxon>
        <taxon>Notothenioidei</taxon>
        <taxon>Pogonophryne</taxon>
    </lineage>
</organism>
<gene>
    <name evidence="13" type="ORF">JOQ06_002873</name>
</gene>
<evidence type="ECO:0000256" key="4">
    <source>
        <dbReference type="ARBA" id="ARBA00022525"/>
    </source>
</evidence>
<dbReference type="InterPro" id="IPR036790">
    <property type="entry name" value="Frizzled_dom_sf"/>
</dbReference>
<comment type="caution">
    <text evidence="9">Lacks conserved residue(s) required for the propagation of feature annotation.</text>
</comment>
<keyword evidence="8 9" id="KW-1015">Disulfide bond</keyword>
<dbReference type="InterPro" id="IPR001134">
    <property type="entry name" value="Netrin_domain"/>
</dbReference>
<evidence type="ECO:0000256" key="9">
    <source>
        <dbReference type="PROSITE-ProRule" id="PRU00090"/>
    </source>
</evidence>
<comment type="subcellular location">
    <subcellularLocation>
        <location evidence="1">Secreted</location>
    </subcellularLocation>
</comment>
<sequence>MSVFFTVALLAMALPSMAFDMSQSTRCVTIPNQMKVCKDVGYSEMRLPNFLGHTNLEAEVVPRSEDWRPLLQTGCHPQAQVFLCSLIAPVCLDTFIRPCRSLCVAVRDSCAPVLACQGQPWPEALDCDRFPAQEDMCLSPYSKSSHSAKDLPKPACQNCPSVEESPAMKTVLDAFCLHDFAVTAKIHRRRLPLGEPEFEVEGRVEFIRQGPLLPYDTQHLLQQWLLINRQCANILVRPGRSQLYVLTGFVQNDGTLALTRLFPWHKKDINMAVATRKWKHHRCLMD</sequence>
<reference evidence="13" key="1">
    <citation type="submission" date="2022-11" db="EMBL/GenBank/DDBJ databases">
        <title>Chromosome-level genome of Pogonophryne albipinna.</title>
        <authorList>
            <person name="Jo E."/>
        </authorList>
    </citation>
    <scope>NUCLEOTIDE SEQUENCE</scope>
    <source>
        <strain evidence="13">SGF0006</strain>
        <tissue evidence="13">Muscle</tissue>
    </source>
</reference>
<dbReference type="FunFam" id="1.10.2000.10:FF:000001">
    <property type="entry name" value="secreted frizzled-related protein 2"/>
    <property type="match status" value="1"/>
</dbReference>
<feature type="chain" id="PRO_5042119247" description="Sizzled" evidence="10">
    <location>
        <begin position="19"/>
        <end position="286"/>
    </location>
</feature>
<evidence type="ECO:0000256" key="2">
    <source>
        <dbReference type="ARBA" id="ARBA00010054"/>
    </source>
</evidence>
<comment type="caution">
    <text evidence="13">The sequence shown here is derived from an EMBL/GenBank/DDBJ whole genome shotgun (WGS) entry which is preliminary data.</text>
</comment>
<dbReference type="GO" id="GO:0030154">
    <property type="term" value="P:cell differentiation"/>
    <property type="evidence" value="ECO:0007669"/>
    <property type="project" value="UniProtKB-KW"/>
</dbReference>
<keyword evidence="7" id="KW-0221">Differentiation</keyword>
<accession>A0AAD6FKG6</accession>
<feature type="domain" description="FZ" evidence="11">
    <location>
        <begin position="22"/>
        <end position="140"/>
    </location>
</feature>
<keyword evidence="14" id="KW-1185">Reference proteome</keyword>
<dbReference type="CDD" id="cd03580">
    <property type="entry name" value="NTR_Sfrp1_like"/>
    <property type="match status" value="1"/>
</dbReference>
<feature type="domain" description="NTR" evidence="12">
    <location>
        <begin position="156"/>
        <end position="283"/>
    </location>
</feature>
<dbReference type="AlphaFoldDB" id="A0AAD6FKG6"/>
<dbReference type="GO" id="GO:0060070">
    <property type="term" value="P:canonical Wnt signaling pathway"/>
    <property type="evidence" value="ECO:0007669"/>
    <property type="project" value="TreeGrafter"/>
</dbReference>
<keyword evidence="6 10" id="KW-0732">Signal</keyword>
<evidence type="ECO:0000256" key="6">
    <source>
        <dbReference type="ARBA" id="ARBA00022729"/>
    </source>
</evidence>
<dbReference type="EMBL" id="JAPTMU010000009">
    <property type="protein sequence ID" value="KAJ4938248.1"/>
    <property type="molecule type" value="Genomic_DNA"/>
</dbReference>
<dbReference type="Proteomes" id="UP001219934">
    <property type="component" value="Unassembled WGS sequence"/>
</dbReference>
<evidence type="ECO:0000259" key="12">
    <source>
        <dbReference type="PROSITE" id="PS50189"/>
    </source>
</evidence>
<dbReference type="InterPro" id="IPR015526">
    <property type="entry name" value="Frizzled/SFRP"/>
</dbReference>
<dbReference type="PANTHER" id="PTHR11309:SF11">
    <property type="entry name" value="SECRETED FRIZZLED-RELATED PROTEIN 2"/>
    <property type="match status" value="1"/>
</dbReference>
<dbReference type="PROSITE" id="PS50189">
    <property type="entry name" value="NTR"/>
    <property type="match status" value="1"/>
</dbReference>
<keyword evidence="5" id="KW-0879">Wnt signaling pathway</keyword>
<evidence type="ECO:0000256" key="10">
    <source>
        <dbReference type="SAM" id="SignalP"/>
    </source>
</evidence>
<evidence type="ECO:0000259" key="11">
    <source>
        <dbReference type="PROSITE" id="PS50038"/>
    </source>
</evidence>
<evidence type="ECO:0008006" key="15">
    <source>
        <dbReference type="Google" id="ProtNLM"/>
    </source>
</evidence>
<feature type="disulfide bond" evidence="9">
    <location>
        <begin position="103"/>
        <end position="127"/>
    </location>
</feature>
<dbReference type="SUPFAM" id="SSF63501">
    <property type="entry name" value="Frizzled cysteine-rich domain"/>
    <property type="match status" value="1"/>
</dbReference>
<name>A0AAD6FKG6_9TELE</name>